<accession>G9YH99</accession>
<keyword evidence="3" id="KW-1185">Reference proteome</keyword>
<keyword evidence="1" id="KW-0472">Membrane</keyword>
<evidence type="ECO:0000256" key="1">
    <source>
        <dbReference type="SAM" id="Phobius"/>
    </source>
</evidence>
<protein>
    <submittedName>
        <fullName evidence="2">Uncharacterized protein</fullName>
    </submittedName>
</protein>
<evidence type="ECO:0000313" key="2">
    <source>
        <dbReference type="EMBL" id="EHM41154.1"/>
    </source>
</evidence>
<keyword evidence="1" id="KW-0812">Transmembrane</keyword>
<reference evidence="2 3" key="1">
    <citation type="submission" date="2011-08" db="EMBL/GenBank/DDBJ databases">
        <authorList>
            <person name="Weinstock G."/>
            <person name="Sodergren E."/>
            <person name="Clifton S."/>
            <person name="Fulton L."/>
            <person name="Fulton B."/>
            <person name="Courtney L."/>
            <person name="Fronick C."/>
            <person name="Harrison M."/>
            <person name="Strong C."/>
            <person name="Farmer C."/>
            <person name="Delahaunty K."/>
            <person name="Markovic C."/>
            <person name="Hall O."/>
            <person name="Minx P."/>
            <person name="Tomlinson C."/>
            <person name="Mitreva M."/>
            <person name="Hou S."/>
            <person name="Chen J."/>
            <person name="Wollam A."/>
            <person name="Pepin K.H."/>
            <person name="Johnson M."/>
            <person name="Bhonagiri V."/>
            <person name="Zhang X."/>
            <person name="Suruliraj S."/>
            <person name="Warren W."/>
            <person name="Chinwalla A."/>
            <person name="Mardis E.R."/>
            <person name="Wilson R.K."/>
        </authorList>
    </citation>
    <scope>NUCLEOTIDE SEQUENCE [LARGE SCALE GENOMIC DNA]</scope>
    <source>
        <strain evidence="2 3">F0357</strain>
    </source>
</reference>
<dbReference type="AlphaFoldDB" id="G9YH99"/>
<keyword evidence="1" id="KW-1133">Transmembrane helix</keyword>
<organism evidence="2 3">
    <name type="scientific">Anaeroglobus geminatus F0357</name>
    <dbReference type="NCBI Taxonomy" id="861450"/>
    <lineage>
        <taxon>Bacteria</taxon>
        <taxon>Bacillati</taxon>
        <taxon>Bacillota</taxon>
        <taxon>Negativicutes</taxon>
        <taxon>Veillonellales</taxon>
        <taxon>Veillonellaceae</taxon>
        <taxon>Anaeroglobus</taxon>
    </lineage>
</organism>
<name>G9YH99_9FIRM</name>
<dbReference type="Proteomes" id="UP000005481">
    <property type="component" value="Unassembled WGS sequence"/>
</dbReference>
<dbReference type="EMBL" id="AGCJ01000038">
    <property type="protein sequence ID" value="EHM41154.1"/>
    <property type="molecule type" value="Genomic_DNA"/>
</dbReference>
<gene>
    <name evidence="2" type="ORF">HMPREF0080_01026</name>
</gene>
<comment type="caution">
    <text evidence="2">The sequence shown here is derived from an EMBL/GenBank/DDBJ whole genome shotgun (WGS) entry which is preliminary data.</text>
</comment>
<dbReference type="HOGENOM" id="CLU_3228821_0_0_9"/>
<dbReference type="STRING" id="861450.HMPREF0080_01026"/>
<proteinExistence type="predicted"/>
<feature type="transmembrane region" description="Helical" evidence="1">
    <location>
        <begin position="17"/>
        <end position="34"/>
    </location>
</feature>
<evidence type="ECO:0000313" key="3">
    <source>
        <dbReference type="Proteomes" id="UP000005481"/>
    </source>
</evidence>
<sequence length="43" mass="5234">MLIHFQLSLYFITESGYINYIISFLKPYAVCYNIKHTGKRRYK</sequence>